<dbReference type="InterPro" id="IPR003692">
    <property type="entry name" value="Hydantoinase_B"/>
</dbReference>
<feature type="region of interest" description="Disordered" evidence="1">
    <location>
        <begin position="1"/>
        <end position="22"/>
    </location>
</feature>
<gene>
    <name evidence="3" type="ORF">GCM10023082_01260</name>
</gene>
<keyword evidence="4" id="KW-1185">Reference proteome</keyword>
<evidence type="ECO:0000313" key="4">
    <source>
        <dbReference type="Proteomes" id="UP001499884"/>
    </source>
</evidence>
<dbReference type="EMBL" id="BAABEP010000001">
    <property type="protein sequence ID" value="GAA3707041.1"/>
    <property type="molecule type" value="Genomic_DNA"/>
</dbReference>
<comment type="caution">
    <text evidence="3">The sequence shown here is derived from an EMBL/GenBank/DDBJ whole genome shotgun (WGS) entry which is preliminary data.</text>
</comment>
<sequence length="601" mass="63843">MSEETAARPTATTDEGPGRTAFGPADAITVEVIRQSLIGVVQEMQNSLFCTGYSTIIRESKDASCAIADLAGRVVAQYTVLPLHLGAFPETIENILRAYPVEEMRDGDAFLVNHPYYGGSPHATDMAVVAPVVVDGEVFGFSGSIAHKSDIGGLVPGTNSSQAREIYHEGLMVPPVRYHRGFAPSPEVETLLRANSRTPHLVLGDLRGQVGATHLAADRVRALCAKYGKDTLHTASGRLLDLTEQRIRAAVAEWPDGRYTGTRLLHSEGMADGRPVAIRVAVTIGGDRVAFDFTGSDDQMTGPYNIRPPLVRAVCSYALKCLVDPEMPSNSGFFQAITASFRPGSLLDPLPPAPVNTYMPVAVATAEALFDAFGKALTAGRIAESSSGTNGTFSYRLPGASSPKVQYELPAGAMGARWNKDGVSASKVHVANGSLTPIEVLETEFPVRVERFELVTDSGGPGRHRGGLGYLREYRVLAPARFTTRNGRELTPPAGKDGGLPGRPSVLTVNPGTDREAAITVESGSVTLAPGDVVRVCQAGGGGYGDPRTRPVEQVVADVREGYVSPESARTHYGVALVRTSADTWEADPRQTARLRAPAAD</sequence>
<dbReference type="PANTHER" id="PTHR11365:SF23">
    <property type="entry name" value="HYPOTHETICAL 5-OXOPROLINASE (EUROFUNG)-RELATED"/>
    <property type="match status" value="1"/>
</dbReference>
<evidence type="ECO:0000259" key="2">
    <source>
        <dbReference type="Pfam" id="PF02538"/>
    </source>
</evidence>
<dbReference type="PANTHER" id="PTHR11365">
    <property type="entry name" value="5-OXOPROLINASE RELATED"/>
    <property type="match status" value="1"/>
</dbReference>
<protein>
    <submittedName>
        <fullName evidence="3">Hydantoinase B/oxoprolinase family protein</fullName>
    </submittedName>
</protein>
<organism evidence="3 4">
    <name type="scientific">Streptomyces tremellae</name>
    <dbReference type="NCBI Taxonomy" id="1124239"/>
    <lineage>
        <taxon>Bacteria</taxon>
        <taxon>Bacillati</taxon>
        <taxon>Actinomycetota</taxon>
        <taxon>Actinomycetes</taxon>
        <taxon>Kitasatosporales</taxon>
        <taxon>Streptomycetaceae</taxon>
        <taxon>Streptomyces</taxon>
    </lineage>
</organism>
<dbReference type="RefSeq" id="WP_345639782.1">
    <property type="nucleotide sequence ID" value="NZ_BAABEP010000001.1"/>
</dbReference>
<dbReference type="Proteomes" id="UP001499884">
    <property type="component" value="Unassembled WGS sequence"/>
</dbReference>
<name>A0ABP7DRI3_9ACTN</name>
<evidence type="ECO:0000313" key="3">
    <source>
        <dbReference type="EMBL" id="GAA3707041.1"/>
    </source>
</evidence>
<reference evidence="4" key="1">
    <citation type="journal article" date="2019" name="Int. J. Syst. Evol. Microbiol.">
        <title>The Global Catalogue of Microorganisms (GCM) 10K type strain sequencing project: providing services to taxonomists for standard genome sequencing and annotation.</title>
        <authorList>
            <consortium name="The Broad Institute Genomics Platform"/>
            <consortium name="The Broad Institute Genome Sequencing Center for Infectious Disease"/>
            <person name="Wu L."/>
            <person name="Ma J."/>
        </authorList>
    </citation>
    <scope>NUCLEOTIDE SEQUENCE [LARGE SCALE GENOMIC DNA]</scope>
    <source>
        <strain evidence="4">JCM 30846</strain>
    </source>
</reference>
<evidence type="ECO:0000256" key="1">
    <source>
        <dbReference type="SAM" id="MobiDB-lite"/>
    </source>
</evidence>
<dbReference type="Pfam" id="PF02538">
    <property type="entry name" value="Hydantoinase_B"/>
    <property type="match status" value="1"/>
</dbReference>
<accession>A0ABP7DRI3</accession>
<feature type="domain" description="Hydantoinase B/oxoprolinase" evidence="2">
    <location>
        <begin position="26"/>
        <end position="547"/>
    </location>
</feature>
<proteinExistence type="predicted"/>
<dbReference type="InterPro" id="IPR045079">
    <property type="entry name" value="Oxoprolinase-like"/>
</dbReference>